<dbReference type="EMBL" id="JAHDYS010000015">
    <property type="protein sequence ID" value="MBT1072972.1"/>
    <property type="molecule type" value="Genomic_DNA"/>
</dbReference>
<organism evidence="7 8">
    <name type="scientific">Pelotalea chapellei</name>
    <dbReference type="NCBI Taxonomy" id="44671"/>
    <lineage>
        <taxon>Bacteria</taxon>
        <taxon>Pseudomonadati</taxon>
        <taxon>Thermodesulfobacteriota</taxon>
        <taxon>Desulfuromonadia</taxon>
        <taxon>Geobacterales</taxon>
        <taxon>Geobacteraceae</taxon>
        <taxon>Pelotalea</taxon>
    </lineage>
</organism>
<feature type="transmembrane region" description="Helical" evidence="6">
    <location>
        <begin position="235"/>
        <end position="260"/>
    </location>
</feature>
<keyword evidence="3 6" id="KW-0812">Transmembrane</keyword>
<evidence type="ECO:0000256" key="1">
    <source>
        <dbReference type="ARBA" id="ARBA00004651"/>
    </source>
</evidence>
<reference evidence="7 8" key="1">
    <citation type="submission" date="2021-05" db="EMBL/GenBank/DDBJ databases">
        <title>The draft genome of Geobacter chapellei DSM 13688.</title>
        <authorList>
            <person name="Xu Z."/>
            <person name="Masuda Y."/>
            <person name="Itoh H."/>
            <person name="Senoo K."/>
        </authorList>
    </citation>
    <scope>NUCLEOTIDE SEQUENCE [LARGE SCALE GENOMIC DNA]</scope>
    <source>
        <strain evidence="7 8">DSM 13688</strain>
    </source>
</reference>
<dbReference type="Gene3D" id="1.10.10.10">
    <property type="entry name" value="Winged helix-like DNA-binding domain superfamily/Winged helix DNA-binding domain"/>
    <property type="match status" value="1"/>
</dbReference>
<evidence type="ECO:0000256" key="5">
    <source>
        <dbReference type="ARBA" id="ARBA00023136"/>
    </source>
</evidence>
<evidence type="ECO:0000313" key="7">
    <source>
        <dbReference type="EMBL" id="MBT1072972.1"/>
    </source>
</evidence>
<keyword evidence="5 6" id="KW-0472">Membrane</keyword>
<feature type="transmembrane region" description="Helical" evidence="6">
    <location>
        <begin position="128"/>
        <end position="146"/>
    </location>
</feature>
<evidence type="ECO:0000256" key="4">
    <source>
        <dbReference type="ARBA" id="ARBA00022989"/>
    </source>
</evidence>
<dbReference type="Proteomes" id="UP000784128">
    <property type="component" value="Unassembled WGS sequence"/>
</dbReference>
<feature type="transmembrane region" description="Helical" evidence="6">
    <location>
        <begin position="89"/>
        <end position="108"/>
    </location>
</feature>
<dbReference type="SUPFAM" id="SSF46785">
    <property type="entry name" value="Winged helix' DNA-binding domain"/>
    <property type="match status" value="1"/>
</dbReference>
<dbReference type="RefSeq" id="WP_214300530.1">
    <property type="nucleotide sequence ID" value="NZ_JAHDYS010000015.1"/>
</dbReference>
<proteinExistence type="predicted"/>
<comment type="caution">
    <text evidence="7">The sequence shown here is derived from an EMBL/GenBank/DDBJ whole genome shotgun (WGS) entry which is preliminary data.</text>
</comment>
<accession>A0ABS5UBB4</accession>
<dbReference type="InterPro" id="IPR036388">
    <property type="entry name" value="WH-like_DNA-bd_sf"/>
</dbReference>
<dbReference type="PANTHER" id="PTHR30213">
    <property type="entry name" value="INNER MEMBRANE PROTEIN YHJD"/>
    <property type="match status" value="1"/>
</dbReference>
<dbReference type="InterPro" id="IPR017039">
    <property type="entry name" value="Virul_fac_BrkB"/>
</dbReference>
<evidence type="ECO:0000313" key="8">
    <source>
        <dbReference type="Proteomes" id="UP000784128"/>
    </source>
</evidence>
<evidence type="ECO:0000256" key="3">
    <source>
        <dbReference type="ARBA" id="ARBA00022692"/>
    </source>
</evidence>
<name>A0ABS5UBB4_9BACT</name>
<keyword evidence="4 6" id="KW-1133">Transmembrane helix</keyword>
<dbReference type="NCBIfam" id="TIGR00765">
    <property type="entry name" value="yihY_not_rbn"/>
    <property type="match status" value="1"/>
</dbReference>
<keyword evidence="2" id="KW-1003">Cell membrane</keyword>
<keyword evidence="8" id="KW-1185">Reference proteome</keyword>
<evidence type="ECO:0000256" key="6">
    <source>
        <dbReference type="SAM" id="Phobius"/>
    </source>
</evidence>
<dbReference type="PANTHER" id="PTHR30213:SF0">
    <property type="entry name" value="UPF0761 MEMBRANE PROTEIN YIHY"/>
    <property type="match status" value="1"/>
</dbReference>
<feature type="transmembrane region" description="Helical" evidence="6">
    <location>
        <begin position="204"/>
        <end position="223"/>
    </location>
</feature>
<gene>
    <name evidence="7" type="ORF">KJB30_14345</name>
</gene>
<feature type="transmembrane region" description="Helical" evidence="6">
    <location>
        <begin position="166"/>
        <end position="192"/>
    </location>
</feature>
<dbReference type="Pfam" id="PF03631">
    <property type="entry name" value="Virul_fac_BrkB"/>
    <property type="match status" value="1"/>
</dbReference>
<protein>
    <submittedName>
        <fullName evidence="7">YihY family inner membrane protein</fullName>
    </submittedName>
</protein>
<feature type="transmembrane region" description="Helical" evidence="6">
    <location>
        <begin position="30"/>
        <end position="50"/>
    </location>
</feature>
<sequence>MKGRVFRFLQTAYQIGVAFYAHQGFLRASALTYTTVLSLVPLLAIAFSVLKGFGVQNALEPLLQQVAGDSEETISRIITYVDNTNVRSIGTVGLLMLVLSVISLLGTIEEAFNATWGVPENRSLQRRFSDYLSVVVIGPMLLLAATSMNSSLQSQWLVKWLIENTYLAGTILLLFRMAPYLFIWVAMTFLYIFIPNTKVQLRSAIVGGVLAGTAWQIAQWGYFYFQIGMTNYNAIYGTLAAVPIFLVWVYISWLIVLFGLEVAYAHQHRAVCTRHPGTGVRTDTTRDMLALSVLLLVCKRFYTGAPPPAALQLSDELGIPLNEVEELLETLQKLHYLVKVRGDRAGWLPAREPSFMMLDEVLVALRGKLPPTEEFVAACGPAIDLLARESGMRRETFKGFTIGDMMKETSQPSPGSIKETEVQ</sequence>
<comment type="subcellular location">
    <subcellularLocation>
        <location evidence="1">Cell membrane</location>
        <topology evidence="1">Multi-pass membrane protein</topology>
    </subcellularLocation>
</comment>
<evidence type="ECO:0000256" key="2">
    <source>
        <dbReference type="ARBA" id="ARBA00022475"/>
    </source>
</evidence>
<dbReference type="InterPro" id="IPR036390">
    <property type="entry name" value="WH_DNA-bd_sf"/>
</dbReference>